<keyword evidence="7 10" id="KW-0249">Electron transport</keyword>
<dbReference type="Pfam" id="PF02975">
    <property type="entry name" value="Me-amine-dh_L"/>
    <property type="match status" value="1"/>
</dbReference>
<comment type="subunit">
    <text evidence="10">Heterotetramer of two light and two heavy chains.</text>
</comment>
<evidence type="ECO:0000256" key="6">
    <source>
        <dbReference type="ARBA" id="ARBA00022764"/>
    </source>
</evidence>
<evidence type="ECO:0000256" key="14">
    <source>
        <dbReference type="PIRSR" id="PIRSR000192-6"/>
    </source>
</evidence>
<evidence type="ECO:0000256" key="7">
    <source>
        <dbReference type="ARBA" id="ARBA00022982"/>
    </source>
</evidence>
<dbReference type="InterPro" id="IPR016008">
    <property type="entry name" value="Amine_DH_Ltc"/>
</dbReference>
<dbReference type="AlphaFoldDB" id="A0A857JKD4"/>
<gene>
    <name evidence="16" type="ORF">FX988_02772</name>
</gene>
<dbReference type="GO" id="GO:0042597">
    <property type="term" value="C:periplasmic space"/>
    <property type="evidence" value="ECO:0007669"/>
    <property type="project" value="UniProtKB-SubCell"/>
</dbReference>
<protein>
    <submittedName>
        <fullName evidence="16">Aralkylamine dehydrogenase light chain</fullName>
        <ecNumber evidence="16">1.4.9.2</ecNumber>
    </submittedName>
</protein>
<reference evidence="16 17" key="1">
    <citation type="submission" date="2019-12" db="EMBL/GenBank/DDBJ databases">
        <title>Genome sequencing and assembly of endphytes of Porphyra tenera.</title>
        <authorList>
            <person name="Park J.M."/>
            <person name="Shin R."/>
            <person name="Jo S.H."/>
        </authorList>
    </citation>
    <scope>NUCLEOTIDE SEQUENCE [LARGE SCALE GENOMIC DNA]</scope>
    <source>
        <strain evidence="16 17">GPM4</strain>
    </source>
</reference>
<proteinExistence type="inferred from homology"/>
<feature type="disulfide bond" evidence="12">
    <location>
        <begin position="77"/>
        <end position="142"/>
    </location>
</feature>
<dbReference type="KEGG" id="pmes:FX988_02772"/>
<keyword evidence="17" id="KW-1185">Reference proteome</keyword>
<evidence type="ECO:0000256" key="9">
    <source>
        <dbReference type="ARBA" id="ARBA00023157"/>
    </source>
</evidence>
<dbReference type="InterPro" id="IPR013504">
    <property type="entry name" value="MADH/AADH_Ltc_C_dom"/>
</dbReference>
<feature type="disulfide bond" evidence="12">
    <location>
        <begin position="83"/>
        <end position="115"/>
    </location>
</feature>
<evidence type="ECO:0000256" key="13">
    <source>
        <dbReference type="PIRSR" id="PIRSR000192-5"/>
    </source>
</evidence>
<dbReference type="PROSITE" id="PS51318">
    <property type="entry name" value="TAT"/>
    <property type="match status" value="1"/>
</dbReference>
<keyword evidence="5" id="KW-0732">Signal</keyword>
<feature type="disulfide bond" evidence="12">
    <location>
        <begin position="100"/>
        <end position="131"/>
    </location>
</feature>
<feature type="disulfide bond" evidence="12">
    <location>
        <begin position="93"/>
        <end position="137"/>
    </location>
</feature>
<feature type="cross-link" description="Tryptophan tryptophylquinone (Trp-Trp)" evidence="13">
    <location>
        <begin position="111"/>
        <end position="162"/>
    </location>
</feature>
<feature type="modified residue" description="Tryptophylquinone" evidence="14">
    <location>
        <position position="111"/>
    </location>
</feature>
<evidence type="ECO:0000256" key="2">
    <source>
        <dbReference type="ARBA" id="ARBA00010711"/>
    </source>
</evidence>
<accession>A0A857JKD4</accession>
<dbReference type="EMBL" id="CP047656">
    <property type="protein sequence ID" value="QHJ12515.1"/>
    <property type="molecule type" value="Genomic_DNA"/>
</dbReference>
<feature type="active site" description="Proton acceptor" evidence="11">
    <location>
        <position position="130"/>
    </location>
</feature>
<comment type="similarity">
    <text evidence="2 10">Belongs to the aromatic amine dehydrogenase light chain family.</text>
</comment>
<dbReference type="GO" id="GO:0009308">
    <property type="term" value="P:amine metabolic process"/>
    <property type="evidence" value="ECO:0007669"/>
    <property type="project" value="UniProtKB-UniRule"/>
</dbReference>
<dbReference type="RefSeq" id="WP_160180646.1">
    <property type="nucleotide sequence ID" value="NZ_CP047656.1"/>
</dbReference>
<evidence type="ECO:0000256" key="5">
    <source>
        <dbReference type="ARBA" id="ARBA00022729"/>
    </source>
</evidence>
<dbReference type="OrthoDB" id="7628766at2"/>
<keyword evidence="9" id="KW-1015">Disulfide bond</keyword>
<name>A0A857JKD4_9ALTE</name>
<feature type="disulfide bond" evidence="12">
    <location>
        <begin position="132"/>
        <end position="163"/>
    </location>
</feature>
<dbReference type="SUPFAM" id="SSF57561">
    <property type="entry name" value="Methylamine dehydrogenase, L chain"/>
    <property type="match status" value="1"/>
</dbReference>
<dbReference type="GO" id="GO:0030059">
    <property type="term" value="F:aralkylamine dehydrogenase (azurin) activity"/>
    <property type="evidence" value="ECO:0007669"/>
    <property type="project" value="UniProtKB-EC"/>
</dbReference>
<feature type="active site" description="Tryptophylquinone 6'-substrate hemiaminal intermediate" evidence="11">
    <location>
        <position position="111"/>
    </location>
</feature>
<evidence type="ECO:0000256" key="12">
    <source>
        <dbReference type="PIRSR" id="PIRSR000192-4"/>
    </source>
</evidence>
<keyword evidence="8 10" id="KW-0560">Oxidoreductase</keyword>
<dbReference type="EC" id="1.4.9.2" evidence="16"/>
<keyword evidence="3 10" id="KW-0813">Transport</keyword>
<evidence type="ECO:0000313" key="16">
    <source>
        <dbReference type="EMBL" id="QHJ12515.1"/>
    </source>
</evidence>
<organism evidence="16 17">
    <name type="scientific">Paraglaciecola mesophila</name>
    <dbReference type="NCBI Taxonomy" id="197222"/>
    <lineage>
        <taxon>Bacteria</taxon>
        <taxon>Pseudomonadati</taxon>
        <taxon>Pseudomonadota</taxon>
        <taxon>Gammaproteobacteria</taxon>
        <taxon>Alteromonadales</taxon>
        <taxon>Alteromonadaceae</taxon>
        <taxon>Paraglaciecola</taxon>
    </lineage>
</organism>
<evidence type="ECO:0000313" key="17">
    <source>
        <dbReference type="Proteomes" id="UP000464524"/>
    </source>
</evidence>
<evidence type="ECO:0000256" key="1">
    <source>
        <dbReference type="ARBA" id="ARBA00004418"/>
    </source>
</evidence>
<evidence type="ECO:0000259" key="15">
    <source>
        <dbReference type="Pfam" id="PF02975"/>
    </source>
</evidence>
<dbReference type="Proteomes" id="UP000464524">
    <property type="component" value="Chromosome"/>
</dbReference>
<evidence type="ECO:0000256" key="8">
    <source>
        <dbReference type="ARBA" id="ARBA00023002"/>
    </source>
</evidence>
<feature type="disulfide bond" evidence="12">
    <location>
        <begin position="90"/>
        <end position="173"/>
    </location>
</feature>
<dbReference type="InterPro" id="IPR006311">
    <property type="entry name" value="TAT_signal"/>
</dbReference>
<evidence type="ECO:0000256" key="3">
    <source>
        <dbReference type="ARBA" id="ARBA00022448"/>
    </source>
</evidence>
<dbReference type="PIRSF" id="PIRSF000192">
    <property type="entry name" value="Amine_dh_beta"/>
    <property type="match status" value="1"/>
</dbReference>
<evidence type="ECO:0000256" key="4">
    <source>
        <dbReference type="ARBA" id="ARBA00022709"/>
    </source>
</evidence>
<dbReference type="Gene3D" id="2.60.30.10">
    <property type="entry name" value="Methylamine/Aralkylamine dehydrogenase light chain"/>
    <property type="match status" value="1"/>
</dbReference>
<sequence length="185" mass="19672">MKWFDKFFENKTRHIARTSSRRSFLSNVGKAVVGVSVIPALPVAKAASGGAPAGAHYPGVSPQTSGSDGDPGDPTTCEYWRYCGIDGFLCSCCGGTQSACPPGTEMSPITWIGTCLNPADNKHYIISYNDCCGKAACGRCFCNRNEDDTPMYRAFSNNDTNWCVGASSETYVCSTAVILGTSIDS</sequence>
<comment type="subcellular location">
    <subcellularLocation>
        <location evidence="1 10">Periplasm</location>
    </subcellularLocation>
</comment>
<feature type="domain" description="Methylamine/Aralkylamine dehydrogenase light chain C-terminal" evidence="15">
    <location>
        <begin position="72"/>
        <end position="180"/>
    </location>
</feature>
<evidence type="ECO:0000256" key="11">
    <source>
        <dbReference type="PIRSR" id="PIRSR000192-1"/>
    </source>
</evidence>
<feature type="disulfide bond" evidence="12">
    <location>
        <begin position="92"/>
        <end position="140"/>
    </location>
</feature>
<keyword evidence="6 10" id="KW-0574">Periplasm</keyword>
<evidence type="ECO:0000256" key="10">
    <source>
        <dbReference type="PIRNR" id="PIRNR000192"/>
    </source>
</evidence>
<dbReference type="InterPro" id="IPR036560">
    <property type="entry name" value="MADH/AADH_L_sf"/>
</dbReference>
<dbReference type="GO" id="GO:0030058">
    <property type="term" value="F:aliphatic amine dehydrogenase activity"/>
    <property type="evidence" value="ECO:0007669"/>
    <property type="project" value="UniProtKB-UniRule"/>
</dbReference>
<keyword evidence="4" id="KW-0824">TTQ</keyword>